<evidence type="ECO:0000313" key="2">
    <source>
        <dbReference type="Proteomes" id="UP000092154"/>
    </source>
</evidence>
<dbReference type="InParanoid" id="A0A1B7MU03"/>
<dbReference type="EMBL" id="KV448442">
    <property type="protein sequence ID" value="OAX36104.1"/>
    <property type="molecule type" value="Genomic_DNA"/>
</dbReference>
<sequence length="125" mass="13260">MKPKSTSECDDGMQEYIEDIIGTAALKAPIETALSEVDRLAGDGKVAGLRIVETDKVKLDAERKEVQACLKLTNEHQASAVSMTSAQETYTIATGRRDNGDNDMGVHSGLLSLYVAVTGVDSGGE</sequence>
<reference evidence="1 2" key="1">
    <citation type="submission" date="2016-06" db="EMBL/GenBank/DDBJ databases">
        <title>Comparative genomics of the ectomycorrhizal sister species Rhizopogon vinicolor and Rhizopogon vesiculosus (Basidiomycota: Boletales) reveals a divergence of the mating type B locus.</title>
        <authorList>
            <consortium name="DOE Joint Genome Institute"/>
            <person name="Mujic A.B."/>
            <person name="Kuo A."/>
            <person name="Tritt A."/>
            <person name="Lipzen A."/>
            <person name="Chen C."/>
            <person name="Johnson J."/>
            <person name="Sharma A."/>
            <person name="Barry K."/>
            <person name="Grigoriev I.V."/>
            <person name="Spatafora J.W."/>
        </authorList>
    </citation>
    <scope>NUCLEOTIDE SEQUENCE [LARGE SCALE GENOMIC DNA]</scope>
    <source>
        <strain evidence="1 2">AM-OR11-026</strain>
    </source>
</reference>
<protein>
    <submittedName>
        <fullName evidence="1">Uncharacterized protein</fullName>
    </submittedName>
</protein>
<evidence type="ECO:0000313" key="1">
    <source>
        <dbReference type="EMBL" id="OAX36104.1"/>
    </source>
</evidence>
<dbReference type="Proteomes" id="UP000092154">
    <property type="component" value="Unassembled WGS sequence"/>
</dbReference>
<gene>
    <name evidence="1" type="ORF">K503DRAFT_802300</name>
</gene>
<organism evidence="1 2">
    <name type="scientific">Rhizopogon vinicolor AM-OR11-026</name>
    <dbReference type="NCBI Taxonomy" id="1314800"/>
    <lineage>
        <taxon>Eukaryota</taxon>
        <taxon>Fungi</taxon>
        <taxon>Dikarya</taxon>
        <taxon>Basidiomycota</taxon>
        <taxon>Agaricomycotina</taxon>
        <taxon>Agaricomycetes</taxon>
        <taxon>Agaricomycetidae</taxon>
        <taxon>Boletales</taxon>
        <taxon>Suillineae</taxon>
        <taxon>Rhizopogonaceae</taxon>
        <taxon>Rhizopogon</taxon>
    </lineage>
</organism>
<name>A0A1B7MU03_9AGAM</name>
<dbReference type="AlphaFoldDB" id="A0A1B7MU03"/>
<proteinExistence type="predicted"/>
<keyword evidence="2" id="KW-1185">Reference proteome</keyword>
<dbReference type="OrthoDB" id="2683870at2759"/>
<dbReference type="STRING" id="1314800.A0A1B7MU03"/>
<accession>A0A1B7MU03</accession>